<dbReference type="InterPro" id="IPR011004">
    <property type="entry name" value="Trimer_LpxA-like_sf"/>
</dbReference>
<dbReference type="InterPro" id="IPR001451">
    <property type="entry name" value="Hexapep"/>
</dbReference>
<protein>
    <submittedName>
        <fullName evidence="2">Chloramphenicol acetyltransferase</fullName>
        <ecNumber evidence="2">2.3.1.28</ecNumber>
    </submittedName>
</protein>
<comment type="similarity">
    <text evidence="1">Belongs to the transferase hexapeptide repeat family.</text>
</comment>
<name>A0A5M8P1W0_9BACT</name>
<dbReference type="InterPro" id="IPR050179">
    <property type="entry name" value="Trans_hexapeptide_repeat"/>
</dbReference>
<dbReference type="PANTHER" id="PTHR43300">
    <property type="entry name" value="ACETYLTRANSFERASE"/>
    <property type="match status" value="1"/>
</dbReference>
<dbReference type="Proteomes" id="UP000324575">
    <property type="component" value="Unassembled WGS sequence"/>
</dbReference>
<reference evidence="2 3" key="1">
    <citation type="submission" date="2019-03" db="EMBL/GenBank/DDBJ databases">
        <title>Single cell metagenomics reveals metabolic interactions within the superorganism composed of flagellate Streblomastix strix and complex community of Bacteroidetes bacteria on its surface.</title>
        <authorList>
            <person name="Treitli S.C."/>
            <person name="Kolisko M."/>
            <person name="Husnik F."/>
            <person name="Keeling P."/>
            <person name="Hampl V."/>
        </authorList>
    </citation>
    <scope>NUCLEOTIDE SEQUENCE [LARGE SCALE GENOMIC DNA]</scope>
    <source>
        <strain evidence="2">St1</strain>
    </source>
</reference>
<organism evidence="2 3">
    <name type="scientific">Candidatus Ordinivivax streblomastigis</name>
    <dbReference type="NCBI Taxonomy" id="2540710"/>
    <lineage>
        <taxon>Bacteria</taxon>
        <taxon>Pseudomonadati</taxon>
        <taxon>Bacteroidota</taxon>
        <taxon>Bacteroidia</taxon>
        <taxon>Bacteroidales</taxon>
        <taxon>Candidatus Ordinivivax</taxon>
    </lineage>
</organism>
<evidence type="ECO:0000313" key="3">
    <source>
        <dbReference type="Proteomes" id="UP000324575"/>
    </source>
</evidence>
<dbReference type="PANTHER" id="PTHR43300:SF11">
    <property type="entry name" value="ACETYLTRANSFERASE RV3034C-RELATED"/>
    <property type="match status" value="1"/>
</dbReference>
<keyword evidence="2" id="KW-0808">Transferase</keyword>
<dbReference type="AlphaFoldDB" id="A0A5M8P1W0"/>
<evidence type="ECO:0000313" key="2">
    <source>
        <dbReference type="EMBL" id="KAA6302437.1"/>
    </source>
</evidence>
<dbReference type="SUPFAM" id="SSF51161">
    <property type="entry name" value="Trimeric LpxA-like enzymes"/>
    <property type="match status" value="1"/>
</dbReference>
<comment type="caution">
    <text evidence="2">The sequence shown here is derived from an EMBL/GenBank/DDBJ whole genome shotgun (WGS) entry which is preliminary data.</text>
</comment>
<sequence>MKLRKLLAGLLKRLFIVIVNNAKPLTAIECERLGVLQIGKGTYQWQSLTIDSYAGSEAKVIIGKYCSISQQVRMITGGIHPTDWVSLYPIRSQFNLTGKYTDGMPTTKGDIFIGNDVWIGTGATILSGVKIGNGVVICAGAVVTNHIPDYAIVGGVPAKIIKYRFSEEQIKQLNKIAWWDWEDNEIIKNVELLSSNEVDKFINNH</sequence>
<dbReference type="Gene3D" id="2.160.10.10">
    <property type="entry name" value="Hexapeptide repeat proteins"/>
    <property type="match status" value="1"/>
</dbReference>
<dbReference type="EC" id="2.3.1.28" evidence="2"/>
<gene>
    <name evidence="2" type="ORF">EZS26_001269</name>
</gene>
<dbReference type="EMBL" id="SNRX01000007">
    <property type="protein sequence ID" value="KAA6302437.1"/>
    <property type="molecule type" value="Genomic_DNA"/>
</dbReference>
<keyword evidence="2" id="KW-0012">Acyltransferase</keyword>
<dbReference type="GO" id="GO:0008811">
    <property type="term" value="F:chloramphenicol O-acetyltransferase activity"/>
    <property type="evidence" value="ECO:0007669"/>
    <property type="project" value="UniProtKB-EC"/>
</dbReference>
<evidence type="ECO:0000256" key="1">
    <source>
        <dbReference type="ARBA" id="ARBA00007274"/>
    </source>
</evidence>
<dbReference type="CDD" id="cd03349">
    <property type="entry name" value="LbH_XAT"/>
    <property type="match status" value="1"/>
</dbReference>
<proteinExistence type="inferred from homology"/>
<dbReference type="Pfam" id="PF00132">
    <property type="entry name" value="Hexapep"/>
    <property type="match status" value="1"/>
</dbReference>
<accession>A0A5M8P1W0</accession>